<dbReference type="InterPro" id="IPR009057">
    <property type="entry name" value="Homeodomain-like_sf"/>
</dbReference>
<dbReference type="GO" id="GO:0000160">
    <property type="term" value="P:phosphorelay signal transduction system"/>
    <property type="evidence" value="ECO:0007669"/>
    <property type="project" value="InterPro"/>
</dbReference>
<evidence type="ECO:0000256" key="1">
    <source>
        <dbReference type="ARBA" id="ARBA00018672"/>
    </source>
</evidence>
<dbReference type="SUPFAM" id="SSF52172">
    <property type="entry name" value="CheY-like"/>
    <property type="match status" value="1"/>
</dbReference>
<gene>
    <name evidence="9" type="ORF">ERS852523_02613</name>
</gene>
<dbReference type="InterPro" id="IPR018060">
    <property type="entry name" value="HTH_AraC"/>
</dbReference>
<dbReference type="InterPro" id="IPR020449">
    <property type="entry name" value="Tscrpt_reg_AraC-type_HTH"/>
</dbReference>
<evidence type="ECO:0000256" key="6">
    <source>
        <dbReference type="PROSITE-ProRule" id="PRU00169"/>
    </source>
</evidence>
<dbReference type="PROSITE" id="PS01124">
    <property type="entry name" value="HTH_ARAC_FAMILY_2"/>
    <property type="match status" value="1"/>
</dbReference>
<name>A0A174QIT1_9FIRM</name>
<dbReference type="PRINTS" id="PR00032">
    <property type="entry name" value="HTHARAC"/>
</dbReference>
<keyword evidence="4" id="KW-0804">Transcription</keyword>
<dbReference type="Gene3D" id="1.10.10.60">
    <property type="entry name" value="Homeodomain-like"/>
    <property type="match status" value="2"/>
</dbReference>
<feature type="domain" description="HTH araC/xylS-type" evidence="7">
    <location>
        <begin position="422"/>
        <end position="520"/>
    </location>
</feature>
<dbReference type="CDD" id="cd17536">
    <property type="entry name" value="REC_YesN-like"/>
    <property type="match status" value="1"/>
</dbReference>
<protein>
    <recommendedName>
        <fullName evidence="1">Stage 0 sporulation protein A homolog</fullName>
    </recommendedName>
</protein>
<feature type="modified residue" description="4-aspartylphosphate" evidence="6">
    <location>
        <position position="54"/>
    </location>
</feature>
<dbReference type="GO" id="GO:0003700">
    <property type="term" value="F:DNA-binding transcription factor activity"/>
    <property type="evidence" value="ECO:0007669"/>
    <property type="project" value="InterPro"/>
</dbReference>
<reference evidence="9 10" key="1">
    <citation type="submission" date="2015-09" db="EMBL/GenBank/DDBJ databases">
        <authorList>
            <consortium name="Pathogen Informatics"/>
        </authorList>
    </citation>
    <scope>NUCLEOTIDE SEQUENCE [LARGE SCALE GENOMIC DNA]</scope>
    <source>
        <strain evidence="9 10">2789STDY5834911</strain>
    </source>
</reference>
<organism evidence="9 10">
    <name type="scientific">Blautia wexlerae</name>
    <dbReference type="NCBI Taxonomy" id="418240"/>
    <lineage>
        <taxon>Bacteria</taxon>
        <taxon>Bacillati</taxon>
        <taxon>Bacillota</taxon>
        <taxon>Clostridia</taxon>
        <taxon>Lachnospirales</taxon>
        <taxon>Lachnospiraceae</taxon>
        <taxon>Blautia</taxon>
    </lineage>
</organism>
<keyword evidence="6" id="KW-0597">Phosphoprotein</keyword>
<keyword evidence="2" id="KW-0805">Transcription regulation</keyword>
<evidence type="ECO:0000259" key="8">
    <source>
        <dbReference type="PROSITE" id="PS50110"/>
    </source>
</evidence>
<keyword evidence="3" id="KW-0238">DNA-binding</keyword>
<dbReference type="AlphaFoldDB" id="A0A174QIT1"/>
<dbReference type="EMBL" id="CZAW01000029">
    <property type="protein sequence ID" value="CUP73194.1"/>
    <property type="molecule type" value="Genomic_DNA"/>
</dbReference>
<feature type="domain" description="Response regulatory" evidence="8">
    <location>
        <begin position="2"/>
        <end position="119"/>
    </location>
</feature>
<dbReference type="Proteomes" id="UP000095712">
    <property type="component" value="Unassembled WGS sequence"/>
</dbReference>
<evidence type="ECO:0000313" key="10">
    <source>
        <dbReference type="Proteomes" id="UP000095712"/>
    </source>
</evidence>
<dbReference type="SMART" id="SM00342">
    <property type="entry name" value="HTH_ARAC"/>
    <property type="match status" value="1"/>
</dbReference>
<dbReference type="Gene3D" id="3.40.50.2300">
    <property type="match status" value="1"/>
</dbReference>
<comment type="function">
    <text evidence="5">May play the central regulatory role in sporulation. It may be an element of the effector pathway responsible for the activation of sporulation genes in response to nutritional stress. Spo0A may act in concert with spo0H (a sigma factor) to control the expression of some genes that are critical to the sporulation process.</text>
</comment>
<dbReference type="RefSeq" id="WP_055152185.1">
    <property type="nucleotide sequence ID" value="NZ_CZAW01000029.1"/>
</dbReference>
<proteinExistence type="predicted"/>
<evidence type="ECO:0000256" key="4">
    <source>
        <dbReference type="ARBA" id="ARBA00023163"/>
    </source>
</evidence>
<evidence type="ECO:0000256" key="2">
    <source>
        <dbReference type="ARBA" id="ARBA00023015"/>
    </source>
</evidence>
<evidence type="ECO:0000256" key="3">
    <source>
        <dbReference type="ARBA" id="ARBA00023125"/>
    </source>
</evidence>
<dbReference type="InterPro" id="IPR001789">
    <property type="entry name" value="Sig_transdc_resp-reg_receiver"/>
</dbReference>
<dbReference type="PANTHER" id="PTHR43280">
    <property type="entry name" value="ARAC-FAMILY TRANSCRIPTIONAL REGULATOR"/>
    <property type="match status" value="1"/>
</dbReference>
<accession>A0A174QIT1</accession>
<evidence type="ECO:0000259" key="7">
    <source>
        <dbReference type="PROSITE" id="PS01124"/>
    </source>
</evidence>
<dbReference type="OrthoDB" id="9794370at2"/>
<dbReference type="SUPFAM" id="SSF46689">
    <property type="entry name" value="Homeodomain-like"/>
    <property type="match status" value="1"/>
</dbReference>
<dbReference type="PANTHER" id="PTHR43280:SF2">
    <property type="entry name" value="HTH-TYPE TRANSCRIPTIONAL REGULATOR EXSA"/>
    <property type="match status" value="1"/>
</dbReference>
<dbReference type="PROSITE" id="PS50110">
    <property type="entry name" value="RESPONSE_REGULATORY"/>
    <property type="match status" value="1"/>
</dbReference>
<dbReference type="GO" id="GO:0043565">
    <property type="term" value="F:sequence-specific DNA binding"/>
    <property type="evidence" value="ECO:0007669"/>
    <property type="project" value="InterPro"/>
</dbReference>
<evidence type="ECO:0000256" key="5">
    <source>
        <dbReference type="ARBA" id="ARBA00024867"/>
    </source>
</evidence>
<dbReference type="Pfam" id="PF00072">
    <property type="entry name" value="Response_reg"/>
    <property type="match status" value="1"/>
</dbReference>
<evidence type="ECO:0000313" key="9">
    <source>
        <dbReference type="EMBL" id="CUP73194.1"/>
    </source>
</evidence>
<dbReference type="SMART" id="SM00448">
    <property type="entry name" value="REC"/>
    <property type="match status" value="1"/>
</dbReference>
<sequence>MKVVIIDDEPLISDKLKRIMETGLRGMHTVCAFTDAQMALDYIEQEKPGVILTDIRMPGITGIDLAKQINQMDYGAKIVFLTGYAEFEYARYGIEYKVFDYLLKPVDEQEAIKCLNRAISAFHAEQKYTEMYQIFQDYFVKNQELIRQQFVEKLFFQPVIFSEKQMELQKQKLRIAINGYRVVAVTYDRNRMPLEEESYYSYIIHEFFLKKFKEILALEHGGIFYMIWPTEEKILWKFCSKLELIRRELAQLQPMDCMIAVSHYSENLSDIQQMKKEVLKCLEYGKDTGCMQLLSYQDLPMEYRENDFFDVTEAITELIRYIRSGNKKKIFEQMQKIIDETEKETEKYFNNIMELIGANIFLFLSGIPLDKESKDKITESFEQQIHVQSERKTKADYMKYWLEYIADNIQSMHNNDQDQLIQQIYKYLNDNFSQPIGLTNVSEHVNRNPSYISRFIKQATGRKFSEILVELRLEEAKKLLRSSNLKITQIAEQVGYPNLQYFTRVFTGQMNMTPAEYRKITTYF</sequence>
<dbReference type="Pfam" id="PF12833">
    <property type="entry name" value="HTH_18"/>
    <property type="match status" value="1"/>
</dbReference>
<dbReference type="InterPro" id="IPR011006">
    <property type="entry name" value="CheY-like_superfamily"/>
</dbReference>